<dbReference type="Proteomes" id="UP000309893">
    <property type="component" value="Unassembled WGS sequence"/>
</dbReference>
<gene>
    <name evidence="1" type="ORF">E5344_03560</name>
</gene>
<evidence type="ECO:0000313" key="2">
    <source>
        <dbReference type="Proteomes" id="UP000309893"/>
    </source>
</evidence>
<name>A0A4S2DCA2_9MICO</name>
<comment type="caution">
    <text evidence="1">The sequence shown here is derived from an EMBL/GenBank/DDBJ whole genome shotgun (WGS) entry which is preliminary data.</text>
</comment>
<sequence>MTAFRLGAERPRPPRGALIVLATALVVALSAAPVVATSAAFISGVDAATTQSGGVRLAQGPSEDDRYPDAAHPHEITVDTDGAQKVAYLASAPVGPPAVATASFTVNVHVLTPSPHVVMYARLFDPSPDAPWLLFDVRAADASLLPSGAPLTAAEISALDGGAGLPLPTPAADGLALTVRVWLAPAAPPSAFAATVVPAIAVTAETTGGRTVTMTEKLS</sequence>
<dbReference type="AlphaFoldDB" id="A0A4S2DCA2"/>
<reference evidence="1 2" key="1">
    <citation type="submission" date="2019-04" db="EMBL/GenBank/DDBJ databases">
        <title>Microbes associate with the intestines of laboratory mice.</title>
        <authorList>
            <person name="Navarre W."/>
            <person name="Wong E."/>
            <person name="Huang K."/>
            <person name="Tropini C."/>
            <person name="Ng K."/>
            <person name="Yu B."/>
        </authorList>
    </citation>
    <scope>NUCLEOTIDE SEQUENCE [LARGE SCALE GENOMIC DNA]</scope>
    <source>
        <strain evidence="1 2">NM46_B2-13</strain>
    </source>
</reference>
<protein>
    <submittedName>
        <fullName evidence="1">Uncharacterized protein</fullName>
    </submittedName>
</protein>
<organism evidence="1 2">
    <name type="scientific">Microbacterium laevaniformans</name>
    <dbReference type="NCBI Taxonomy" id="36807"/>
    <lineage>
        <taxon>Bacteria</taxon>
        <taxon>Bacillati</taxon>
        <taxon>Actinomycetota</taxon>
        <taxon>Actinomycetes</taxon>
        <taxon>Micrococcales</taxon>
        <taxon>Microbacteriaceae</taxon>
        <taxon>Microbacterium</taxon>
    </lineage>
</organism>
<dbReference type="OrthoDB" id="10016801at2"/>
<evidence type="ECO:0000313" key="1">
    <source>
        <dbReference type="EMBL" id="TGY38333.1"/>
    </source>
</evidence>
<dbReference type="EMBL" id="SRYO01000002">
    <property type="protein sequence ID" value="TGY38333.1"/>
    <property type="molecule type" value="Genomic_DNA"/>
</dbReference>
<proteinExistence type="predicted"/>
<dbReference type="RefSeq" id="WP_135948733.1">
    <property type="nucleotide sequence ID" value="NZ_SRYO01000002.1"/>
</dbReference>
<accession>A0A4S2DCA2</accession>